<dbReference type="SUPFAM" id="SSF53822">
    <property type="entry name" value="Periplasmic binding protein-like I"/>
    <property type="match status" value="1"/>
</dbReference>
<dbReference type="AlphaFoldDB" id="A0A8S9KSR9"/>
<feature type="chain" id="PRO_5035800718" description="Ionotropic glutamate receptor C-terminal domain-containing protein" evidence="13">
    <location>
        <begin position="27"/>
        <end position="582"/>
    </location>
</feature>
<evidence type="ECO:0000256" key="3">
    <source>
        <dbReference type="ARBA" id="ARBA00022692"/>
    </source>
</evidence>
<evidence type="ECO:0000256" key="4">
    <source>
        <dbReference type="ARBA" id="ARBA00022989"/>
    </source>
</evidence>
<proteinExistence type="predicted"/>
<dbReference type="Proteomes" id="UP000712281">
    <property type="component" value="Unassembled WGS sequence"/>
</dbReference>
<dbReference type="EMBL" id="QGKW02000717">
    <property type="protein sequence ID" value="KAF2596777.1"/>
    <property type="molecule type" value="Genomic_DNA"/>
</dbReference>
<evidence type="ECO:0000256" key="7">
    <source>
        <dbReference type="ARBA" id="ARBA00023170"/>
    </source>
</evidence>
<feature type="domain" description="Ionotropic glutamate receptor C-terminal" evidence="14">
    <location>
        <begin position="334"/>
        <end position="552"/>
    </location>
</feature>
<keyword evidence="2" id="KW-0813">Transport</keyword>
<dbReference type="Gene3D" id="1.10.287.70">
    <property type="match status" value="1"/>
</dbReference>
<dbReference type="Pfam" id="PF00060">
    <property type="entry name" value="Lig_chan"/>
    <property type="match status" value="1"/>
</dbReference>
<evidence type="ECO:0000256" key="5">
    <source>
        <dbReference type="ARBA" id="ARBA00023065"/>
    </source>
</evidence>
<comment type="subcellular location">
    <subcellularLocation>
        <location evidence="1">Membrane</location>
        <topology evidence="1">Multi-pass membrane protein</topology>
    </subcellularLocation>
</comment>
<comment type="caution">
    <text evidence="16">The sequence shown here is derived from an EMBL/GenBank/DDBJ whole genome shotgun (WGS) entry which is preliminary data.</text>
</comment>
<evidence type="ECO:0000259" key="15">
    <source>
        <dbReference type="Pfam" id="PF01094"/>
    </source>
</evidence>
<evidence type="ECO:0000256" key="10">
    <source>
        <dbReference type="ARBA" id="ARBA00023303"/>
    </source>
</evidence>
<dbReference type="InterPro" id="IPR001828">
    <property type="entry name" value="ANF_lig-bd_rcpt"/>
</dbReference>
<keyword evidence="13" id="KW-0732">Signal</keyword>
<accession>A0A8S9KSR9</accession>
<evidence type="ECO:0000256" key="8">
    <source>
        <dbReference type="ARBA" id="ARBA00023180"/>
    </source>
</evidence>
<evidence type="ECO:0000256" key="2">
    <source>
        <dbReference type="ARBA" id="ARBA00022448"/>
    </source>
</evidence>
<feature type="transmembrane region" description="Helical" evidence="12">
    <location>
        <begin position="545"/>
        <end position="566"/>
    </location>
</feature>
<organism evidence="16 17">
    <name type="scientific">Brassica cretica</name>
    <name type="common">Mustard</name>
    <dbReference type="NCBI Taxonomy" id="69181"/>
    <lineage>
        <taxon>Eukaryota</taxon>
        <taxon>Viridiplantae</taxon>
        <taxon>Streptophyta</taxon>
        <taxon>Embryophyta</taxon>
        <taxon>Tracheophyta</taxon>
        <taxon>Spermatophyta</taxon>
        <taxon>Magnoliopsida</taxon>
        <taxon>eudicotyledons</taxon>
        <taxon>Gunneridae</taxon>
        <taxon>Pentapetalae</taxon>
        <taxon>rosids</taxon>
        <taxon>malvids</taxon>
        <taxon>Brassicales</taxon>
        <taxon>Brassicaceae</taxon>
        <taxon>Brassiceae</taxon>
        <taxon>Brassica</taxon>
    </lineage>
</organism>
<sequence length="582" mass="65538">MERFGIQNPVLVSFLLIISSNYFASSQNDAGFKHEWAPFRVQVRVGLVLDLGSVEVKILGSSVSMALSDFYAVNSGYKTRVSLSVRNSRGEPLLALASAVDLLQTVGVEAIISGNSLQETKLLAEIGDKAKAPVISLNSPASLSLRKYSHLIQATFDSSSEAKGITAFIHGFDWKSVALVYEDEDDWRERVCCSWWTISMRTEFVYSPRLCLDPHCQNHEQLTRKKWPRIRKRSNGRWRKSLPLEEAVGTEITRFSISGVWAHDIAWALARAAEFTRMSNVSSTLLEAITEYVFRASIRPFNYEVEFIPWRNGSNYDDLAYALSSQPGLRRCSETMSEGSEEEKRREQQSLSALGRPVTVLCTKKGEKLKHNLSRFVVTVWVFAVLILTTSYTATLTSMMTVQQIRFNFNKNHVGHLFGSPVAMAAFSSPGNHGASMKGLSSSEEYAKFLLNKTVTFVVHELPYLKVLLGENPAKFFMVKTKCTTSGFGFMFQKGDELVPKVSREISKLRAKGRLNEIAKRWLEIPLPYTADDTSNPITLDRFRGVFMITGVSSAFALGVLLIHWLRDRWECHVNSLSWFIL</sequence>
<gene>
    <name evidence="16" type="ORF">F2Q68_00011968</name>
</gene>
<dbReference type="GO" id="GO:0016020">
    <property type="term" value="C:membrane"/>
    <property type="evidence" value="ECO:0007669"/>
    <property type="project" value="UniProtKB-SubCell"/>
</dbReference>
<dbReference type="Gene3D" id="3.40.190.10">
    <property type="entry name" value="Periplasmic binding protein-like II"/>
    <property type="match status" value="2"/>
</dbReference>
<dbReference type="PANTHER" id="PTHR18966">
    <property type="entry name" value="IONOTROPIC GLUTAMATE RECEPTOR"/>
    <property type="match status" value="1"/>
</dbReference>
<reference evidence="16" key="1">
    <citation type="submission" date="2019-12" db="EMBL/GenBank/DDBJ databases">
        <title>Genome sequencing and annotation of Brassica cretica.</title>
        <authorList>
            <person name="Studholme D.J."/>
            <person name="Sarris P.F."/>
        </authorList>
    </citation>
    <scope>NUCLEOTIDE SEQUENCE</scope>
    <source>
        <strain evidence="16">PFS-001/15</strain>
        <tissue evidence="16">Leaf</tissue>
    </source>
</reference>
<evidence type="ECO:0000256" key="12">
    <source>
        <dbReference type="SAM" id="Phobius"/>
    </source>
</evidence>
<feature type="domain" description="Receptor ligand binding region" evidence="15">
    <location>
        <begin position="61"/>
        <end position="191"/>
    </location>
</feature>
<feature type="transmembrane region" description="Helical" evidence="12">
    <location>
        <begin position="378"/>
        <end position="402"/>
    </location>
</feature>
<keyword evidence="8" id="KW-0325">Glycoprotein</keyword>
<dbReference type="Gene3D" id="3.40.50.2300">
    <property type="match status" value="2"/>
</dbReference>
<keyword evidence="7" id="KW-0675">Receptor</keyword>
<keyword evidence="5" id="KW-0406">Ion transport</keyword>
<dbReference type="GO" id="GO:0015276">
    <property type="term" value="F:ligand-gated monoatomic ion channel activity"/>
    <property type="evidence" value="ECO:0007669"/>
    <property type="project" value="InterPro"/>
</dbReference>
<evidence type="ECO:0000259" key="14">
    <source>
        <dbReference type="Pfam" id="PF00060"/>
    </source>
</evidence>
<keyword evidence="9" id="KW-1071">Ligand-gated ion channel</keyword>
<feature type="signal peptide" evidence="13">
    <location>
        <begin position="1"/>
        <end position="26"/>
    </location>
</feature>
<evidence type="ECO:0000256" key="6">
    <source>
        <dbReference type="ARBA" id="ARBA00023136"/>
    </source>
</evidence>
<dbReference type="InterPro" id="IPR001320">
    <property type="entry name" value="Iontro_rcpt_C"/>
</dbReference>
<protein>
    <recommendedName>
        <fullName evidence="18">Ionotropic glutamate receptor C-terminal domain-containing protein</fullName>
    </recommendedName>
</protein>
<dbReference type="InterPro" id="IPR028082">
    <property type="entry name" value="Peripla_BP_I"/>
</dbReference>
<keyword evidence="10" id="KW-0407">Ion channel</keyword>
<keyword evidence="3 12" id="KW-0812">Transmembrane</keyword>
<name>A0A8S9KSR9_BRACR</name>
<keyword evidence="6 12" id="KW-0472">Membrane</keyword>
<dbReference type="Pfam" id="PF01094">
    <property type="entry name" value="ANF_receptor"/>
    <property type="match status" value="1"/>
</dbReference>
<evidence type="ECO:0000256" key="11">
    <source>
        <dbReference type="SAM" id="MobiDB-lite"/>
    </source>
</evidence>
<dbReference type="InterPro" id="IPR015683">
    <property type="entry name" value="Ionotropic_Glu_rcpt"/>
</dbReference>
<keyword evidence="4 12" id="KW-1133">Transmembrane helix</keyword>
<evidence type="ECO:0000313" key="16">
    <source>
        <dbReference type="EMBL" id="KAF2596777.1"/>
    </source>
</evidence>
<evidence type="ECO:0000256" key="1">
    <source>
        <dbReference type="ARBA" id="ARBA00004141"/>
    </source>
</evidence>
<feature type="region of interest" description="Disordered" evidence="11">
    <location>
        <begin position="332"/>
        <end position="351"/>
    </location>
</feature>
<evidence type="ECO:0000313" key="17">
    <source>
        <dbReference type="Proteomes" id="UP000712281"/>
    </source>
</evidence>
<evidence type="ECO:0008006" key="18">
    <source>
        <dbReference type="Google" id="ProtNLM"/>
    </source>
</evidence>
<dbReference type="SUPFAM" id="SSF53850">
    <property type="entry name" value="Periplasmic binding protein-like II"/>
    <property type="match status" value="1"/>
</dbReference>
<evidence type="ECO:0000256" key="13">
    <source>
        <dbReference type="SAM" id="SignalP"/>
    </source>
</evidence>
<evidence type="ECO:0000256" key="9">
    <source>
        <dbReference type="ARBA" id="ARBA00023286"/>
    </source>
</evidence>